<dbReference type="PROSITE" id="PS51462">
    <property type="entry name" value="NUDIX"/>
    <property type="match status" value="1"/>
</dbReference>
<evidence type="ECO:0000259" key="2">
    <source>
        <dbReference type="PROSITE" id="PS51462"/>
    </source>
</evidence>
<name>A0ABW5SP51_9BACL</name>
<gene>
    <name evidence="3" type="ORF">ACFSVM_11225</name>
</gene>
<dbReference type="RefSeq" id="WP_379262164.1">
    <property type="nucleotide sequence ID" value="NZ_JBHUMJ010000002.1"/>
</dbReference>
<organism evidence="3 4">
    <name type="scientific">Paenibacillus shunpengii</name>
    <dbReference type="NCBI Taxonomy" id="2054424"/>
    <lineage>
        <taxon>Bacteria</taxon>
        <taxon>Bacillati</taxon>
        <taxon>Bacillota</taxon>
        <taxon>Bacilli</taxon>
        <taxon>Bacillales</taxon>
        <taxon>Paenibacillaceae</taxon>
        <taxon>Paenibacillus</taxon>
    </lineage>
</organism>
<dbReference type="SUPFAM" id="SSF55811">
    <property type="entry name" value="Nudix"/>
    <property type="match status" value="1"/>
</dbReference>
<dbReference type="CDD" id="cd04688">
    <property type="entry name" value="NUDIX_Hydrolase"/>
    <property type="match status" value="1"/>
</dbReference>
<evidence type="ECO:0000313" key="4">
    <source>
        <dbReference type="Proteomes" id="UP001597540"/>
    </source>
</evidence>
<dbReference type="GO" id="GO:0016787">
    <property type="term" value="F:hydrolase activity"/>
    <property type="evidence" value="ECO:0007669"/>
    <property type="project" value="UniProtKB-KW"/>
</dbReference>
<sequence>MNPRANALGIVIRNTQILVEEQWGKHSQGTGTYYRPIGGTIEFGEYSQDTIVREFLEEIGAKIKVKQYLKCIENIFSIDENIGHEITQVYAVQYIDPDLYEVEQFQVTEQDKITIAKWISISEFINGEKFLYPNGLTELLTLINLESGE</sequence>
<comment type="caution">
    <text evidence="3">The sequence shown here is derived from an EMBL/GenBank/DDBJ whole genome shotgun (WGS) entry which is preliminary data.</text>
</comment>
<keyword evidence="1 3" id="KW-0378">Hydrolase</keyword>
<keyword evidence="4" id="KW-1185">Reference proteome</keyword>
<feature type="domain" description="Nudix hydrolase" evidence="2">
    <location>
        <begin position="2"/>
        <end position="144"/>
    </location>
</feature>
<dbReference type="Proteomes" id="UP001597540">
    <property type="component" value="Unassembled WGS sequence"/>
</dbReference>
<dbReference type="Pfam" id="PF00293">
    <property type="entry name" value="NUDIX"/>
    <property type="match status" value="1"/>
</dbReference>
<evidence type="ECO:0000313" key="3">
    <source>
        <dbReference type="EMBL" id="MFD2701038.1"/>
    </source>
</evidence>
<accession>A0ABW5SP51</accession>
<proteinExistence type="predicted"/>
<dbReference type="EMBL" id="JBHUMJ010000002">
    <property type="protein sequence ID" value="MFD2701038.1"/>
    <property type="molecule type" value="Genomic_DNA"/>
</dbReference>
<dbReference type="InterPro" id="IPR015797">
    <property type="entry name" value="NUDIX_hydrolase-like_dom_sf"/>
</dbReference>
<evidence type="ECO:0000256" key="1">
    <source>
        <dbReference type="ARBA" id="ARBA00022801"/>
    </source>
</evidence>
<dbReference type="InterPro" id="IPR020084">
    <property type="entry name" value="NUDIX_hydrolase_CS"/>
</dbReference>
<dbReference type="Gene3D" id="3.90.79.10">
    <property type="entry name" value="Nucleoside Triphosphate Pyrophosphohydrolase"/>
    <property type="match status" value="1"/>
</dbReference>
<protein>
    <submittedName>
        <fullName evidence="3">NUDIX hydrolase</fullName>
    </submittedName>
</protein>
<reference evidence="4" key="1">
    <citation type="journal article" date="2019" name="Int. J. Syst. Evol. Microbiol.">
        <title>The Global Catalogue of Microorganisms (GCM) 10K type strain sequencing project: providing services to taxonomists for standard genome sequencing and annotation.</title>
        <authorList>
            <consortium name="The Broad Institute Genomics Platform"/>
            <consortium name="The Broad Institute Genome Sequencing Center for Infectious Disease"/>
            <person name="Wu L."/>
            <person name="Ma J."/>
        </authorList>
    </citation>
    <scope>NUCLEOTIDE SEQUENCE [LARGE SCALE GENOMIC DNA]</scope>
    <source>
        <strain evidence="4">KCTC 33849</strain>
    </source>
</reference>
<dbReference type="PROSITE" id="PS00893">
    <property type="entry name" value="NUDIX_BOX"/>
    <property type="match status" value="1"/>
</dbReference>
<dbReference type="InterPro" id="IPR000086">
    <property type="entry name" value="NUDIX_hydrolase_dom"/>
</dbReference>